<dbReference type="SUPFAM" id="SSF53335">
    <property type="entry name" value="S-adenosyl-L-methionine-dependent methyltransferases"/>
    <property type="match status" value="1"/>
</dbReference>
<accession>A0A914Q3M5</accession>
<reference evidence="2" key="1">
    <citation type="submission" date="2022-11" db="UniProtKB">
        <authorList>
            <consortium name="WormBaseParasite"/>
        </authorList>
    </citation>
    <scope>IDENTIFICATION</scope>
</reference>
<organism evidence="1 2">
    <name type="scientific">Panagrolaimus davidi</name>
    <dbReference type="NCBI Taxonomy" id="227884"/>
    <lineage>
        <taxon>Eukaryota</taxon>
        <taxon>Metazoa</taxon>
        <taxon>Ecdysozoa</taxon>
        <taxon>Nematoda</taxon>
        <taxon>Chromadorea</taxon>
        <taxon>Rhabditida</taxon>
        <taxon>Tylenchina</taxon>
        <taxon>Panagrolaimomorpha</taxon>
        <taxon>Panagrolaimoidea</taxon>
        <taxon>Panagrolaimidae</taxon>
        <taxon>Panagrolaimus</taxon>
    </lineage>
</organism>
<keyword evidence="1" id="KW-1185">Reference proteome</keyword>
<dbReference type="WBParaSite" id="PDA_v2.g25407.t1">
    <property type="protein sequence ID" value="PDA_v2.g25407.t1"/>
    <property type="gene ID" value="PDA_v2.g25407"/>
</dbReference>
<dbReference type="Gene3D" id="3.40.50.150">
    <property type="entry name" value="Vaccinia Virus protein VP39"/>
    <property type="match status" value="1"/>
</dbReference>
<dbReference type="InterPro" id="IPR029063">
    <property type="entry name" value="SAM-dependent_MTases_sf"/>
</dbReference>
<evidence type="ECO:0000313" key="1">
    <source>
        <dbReference type="Proteomes" id="UP000887578"/>
    </source>
</evidence>
<protein>
    <submittedName>
        <fullName evidence="2">Uncharacterized protein</fullName>
    </submittedName>
</protein>
<dbReference type="Proteomes" id="UP000887578">
    <property type="component" value="Unplaced"/>
</dbReference>
<name>A0A914Q3M5_9BILA</name>
<proteinExistence type="predicted"/>
<dbReference type="AlphaFoldDB" id="A0A914Q3M5"/>
<sequence>MDISNPSQNIVIRYLYSEKLGTGGYFTRSLVKIKDGKEIVMKENVVSGYVRGMLLACFLAGGLGKKDKNESALIVGLGGGAMNNFFSTLENQKNDENFPKLTFPYVTIVDIDPTIYYIARRWYDSKPTVFQEFFVDDAITFVQNRSSVFANTGNANLLYDVIMIDCSATEPTYDLVAPIVEFMDPKVLKDVKAILKEGGTVVVNVVSFNLELGPKILKKVKFFCFLTS</sequence>
<evidence type="ECO:0000313" key="2">
    <source>
        <dbReference type="WBParaSite" id="PDA_v2.g25407.t1"/>
    </source>
</evidence>